<reference evidence="1 2" key="1">
    <citation type="journal article" date="2024" name="G3 (Bethesda)">
        <title>Genome assembly of Hibiscus sabdariffa L. provides insights into metabolisms of medicinal natural products.</title>
        <authorList>
            <person name="Kim T."/>
        </authorList>
    </citation>
    <scope>NUCLEOTIDE SEQUENCE [LARGE SCALE GENOMIC DNA]</scope>
    <source>
        <strain evidence="1">TK-2024</strain>
        <tissue evidence="1">Old leaves</tissue>
    </source>
</reference>
<dbReference type="Proteomes" id="UP001396334">
    <property type="component" value="Unassembled WGS sequence"/>
</dbReference>
<gene>
    <name evidence="1" type="ORF">V6N11_056937</name>
</gene>
<name>A0ABR2T643_9ROSI</name>
<keyword evidence="2" id="KW-1185">Reference proteome</keyword>
<dbReference type="EMBL" id="JBBPBN010000009">
    <property type="protein sequence ID" value="KAK9032679.1"/>
    <property type="molecule type" value="Genomic_DNA"/>
</dbReference>
<protein>
    <submittedName>
        <fullName evidence="1">Uncharacterized protein</fullName>
    </submittedName>
</protein>
<evidence type="ECO:0000313" key="1">
    <source>
        <dbReference type="EMBL" id="KAK9032679.1"/>
    </source>
</evidence>
<evidence type="ECO:0000313" key="2">
    <source>
        <dbReference type="Proteomes" id="UP001396334"/>
    </source>
</evidence>
<accession>A0ABR2T643</accession>
<sequence>MAKHSREGVQPRALQVAWLSRASPTAALGSLRGSYQLNTWVSQTRSSCKSMQAELGALVGISKTLSATPVVTHRGSASWVPPLVGWCKLNMDGSRSNSSLGLVHVVNWCVTNMDGG</sequence>
<proteinExistence type="predicted"/>
<organism evidence="1 2">
    <name type="scientific">Hibiscus sabdariffa</name>
    <name type="common">roselle</name>
    <dbReference type="NCBI Taxonomy" id="183260"/>
    <lineage>
        <taxon>Eukaryota</taxon>
        <taxon>Viridiplantae</taxon>
        <taxon>Streptophyta</taxon>
        <taxon>Embryophyta</taxon>
        <taxon>Tracheophyta</taxon>
        <taxon>Spermatophyta</taxon>
        <taxon>Magnoliopsida</taxon>
        <taxon>eudicotyledons</taxon>
        <taxon>Gunneridae</taxon>
        <taxon>Pentapetalae</taxon>
        <taxon>rosids</taxon>
        <taxon>malvids</taxon>
        <taxon>Malvales</taxon>
        <taxon>Malvaceae</taxon>
        <taxon>Malvoideae</taxon>
        <taxon>Hibiscus</taxon>
    </lineage>
</organism>
<comment type="caution">
    <text evidence="1">The sequence shown here is derived from an EMBL/GenBank/DDBJ whole genome shotgun (WGS) entry which is preliminary data.</text>
</comment>